<reference evidence="2 3" key="1">
    <citation type="submission" date="2021-06" db="EMBL/GenBank/DDBJ databases">
        <title>Caerostris extrusa draft genome.</title>
        <authorList>
            <person name="Kono N."/>
            <person name="Arakawa K."/>
        </authorList>
    </citation>
    <scope>NUCLEOTIDE SEQUENCE [LARGE SCALE GENOMIC DNA]</scope>
</reference>
<gene>
    <name evidence="2" type="ORF">CEXT_531131</name>
</gene>
<evidence type="ECO:0000256" key="1">
    <source>
        <dbReference type="SAM" id="MobiDB-lite"/>
    </source>
</evidence>
<dbReference type="Proteomes" id="UP001054945">
    <property type="component" value="Unassembled WGS sequence"/>
</dbReference>
<comment type="caution">
    <text evidence="2">The sequence shown here is derived from an EMBL/GenBank/DDBJ whole genome shotgun (WGS) entry which is preliminary data.</text>
</comment>
<evidence type="ECO:0000313" key="2">
    <source>
        <dbReference type="EMBL" id="GIY93221.1"/>
    </source>
</evidence>
<sequence length="84" mass="9567">MAALGRPSSLKAQPTSPAPPRQKKKKGFLGNLFEAAETESHWLARRLALRDWCCRVYYRPRCLPTRRRKSPITTLLLTVTGITM</sequence>
<accession>A0AAV4XE77</accession>
<dbReference type="EMBL" id="BPLR01017644">
    <property type="protein sequence ID" value="GIY93221.1"/>
    <property type="molecule type" value="Genomic_DNA"/>
</dbReference>
<keyword evidence="3" id="KW-1185">Reference proteome</keyword>
<dbReference type="AlphaFoldDB" id="A0AAV4XE77"/>
<feature type="region of interest" description="Disordered" evidence="1">
    <location>
        <begin position="1"/>
        <end position="26"/>
    </location>
</feature>
<name>A0AAV4XE77_CAEEX</name>
<protein>
    <submittedName>
        <fullName evidence="2">Uncharacterized protein</fullName>
    </submittedName>
</protein>
<organism evidence="2 3">
    <name type="scientific">Caerostris extrusa</name>
    <name type="common">Bark spider</name>
    <name type="synonym">Caerostris bankana</name>
    <dbReference type="NCBI Taxonomy" id="172846"/>
    <lineage>
        <taxon>Eukaryota</taxon>
        <taxon>Metazoa</taxon>
        <taxon>Ecdysozoa</taxon>
        <taxon>Arthropoda</taxon>
        <taxon>Chelicerata</taxon>
        <taxon>Arachnida</taxon>
        <taxon>Araneae</taxon>
        <taxon>Araneomorphae</taxon>
        <taxon>Entelegynae</taxon>
        <taxon>Araneoidea</taxon>
        <taxon>Araneidae</taxon>
        <taxon>Caerostris</taxon>
    </lineage>
</organism>
<proteinExistence type="predicted"/>
<evidence type="ECO:0000313" key="3">
    <source>
        <dbReference type="Proteomes" id="UP001054945"/>
    </source>
</evidence>